<dbReference type="Ensembl" id="ENSEBUT00000025203.1">
    <property type="protein sequence ID" value="ENSEBUP00000024627.1"/>
    <property type="gene ID" value="ENSEBUG00000015196.1"/>
</dbReference>
<evidence type="ECO:0000256" key="6">
    <source>
        <dbReference type="ARBA" id="ARBA00022833"/>
    </source>
</evidence>
<keyword evidence="7" id="KW-0482">Metalloprotease</keyword>
<feature type="binding site" evidence="10">
    <location>
        <position position="153"/>
    </location>
    <ligand>
        <name>Ca(2+)</name>
        <dbReference type="ChEBI" id="CHEBI:29108"/>
        <label>3</label>
    </ligand>
</feature>
<comment type="cofactor">
    <cofactor evidence="10">
        <name>Zn(2+)</name>
        <dbReference type="ChEBI" id="CHEBI:29105"/>
    </cofactor>
    <text evidence="10">Binds 2 Zn(2+) ions per subunit.</text>
</comment>
<keyword evidence="10" id="KW-0106">Calcium</keyword>
<keyword evidence="3 10" id="KW-0479">Metal-binding</keyword>
<keyword evidence="8" id="KW-0865">Zymogen</keyword>
<dbReference type="GO" id="GO:0004222">
    <property type="term" value="F:metalloendopeptidase activity"/>
    <property type="evidence" value="ECO:0007669"/>
    <property type="project" value="InterPro"/>
</dbReference>
<keyword evidence="4 13" id="KW-0732">Signal</keyword>
<keyword evidence="2" id="KW-0645">Protease</keyword>
<dbReference type="Pfam" id="PF00413">
    <property type="entry name" value="Peptidase_M10"/>
    <property type="match status" value="1"/>
</dbReference>
<evidence type="ECO:0000256" key="13">
    <source>
        <dbReference type="SAM" id="SignalP"/>
    </source>
</evidence>
<reference evidence="15" key="2">
    <citation type="submission" date="2025-09" db="UniProtKB">
        <authorList>
            <consortium name="Ensembl"/>
        </authorList>
    </citation>
    <scope>IDENTIFICATION</scope>
</reference>
<evidence type="ECO:0000256" key="1">
    <source>
        <dbReference type="ARBA" id="ARBA00010370"/>
    </source>
</evidence>
<comment type="similarity">
    <text evidence="1">Belongs to the peptidase M10A family.</text>
</comment>
<feature type="domain" description="Peptidase metallopeptidase" evidence="14">
    <location>
        <begin position="84"/>
        <end position="234"/>
    </location>
</feature>
<feature type="binding site" evidence="10">
    <location>
        <position position="133"/>
    </location>
    <ligand>
        <name>Ca(2+)</name>
        <dbReference type="ChEBI" id="CHEBI:29108"/>
        <label>2</label>
    </ligand>
</feature>
<dbReference type="GeneTree" id="ENSGT00940000154907"/>
<keyword evidence="6 10" id="KW-0862">Zinc</keyword>
<evidence type="ECO:0000256" key="7">
    <source>
        <dbReference type="ARBA" id="ARBA00023049"/>
    </source>
</evidence>
<feature type="short sequence motif" description="Cysteine switch" evidence="11">
    <location>
        <begin position="69"/>
        <end position="76"/>
    </location>
</feature>
<dbReference type="OMA" id="PGKTIAH"/>
<feature type="binding site" evidence="10">
    <location>
        <position position="199"/>
    </location>
    <ligand>
        <name>Zn(2+)</name>
        <dbReference type="ChEBI" id="CHEBI:29105"/>
        <label>2</label>
        <note>catalytic</note>
    </ligand>
</feature>
<feature type="binding site" evidence="10">
    <location>
        <position position="193"/>
    </location>
    <ligand>
        <name>Zn(2+)</name>
        <dbReference type="ChEBI" id="CHEBI:29105"/>
        <label>2</label>
        <note>catalytic</note>
    </ligand>
</feature>
<feature type="chain" id="PRO_5034408142" description="Peptidase metallopeptidase domain-containing protein" evidence="13">
    <location>
        <begin position="19"/>
        <end position="260"/>
    </location>
</feature>
<protein>
    <recommendedName>
        <fullName evidence="14">Peptidase metallopeptidase domain-containing protein</fullName>
    </recommendedName>
</protein>
<dbReference type="InterPro" id="IPR001818">
    <property type="entry name" value="Pept_M10_metallopeptidase"/>
</dbReference>
<feature type="transmembrane region" description="Helical" evidence="12">
    <location>
        <begin position="239"/>
        <end position="259"/>
    </location>
</feature>
<dbReference type="GO" id="GO:0006508">
    <property type="term" value="P:proteolysis"/>
    <property type="evidence" value="ECO:0007669"/>
    <property type="project" value="UniProtKB-KW"/>
</dbReference>
<dbReference type="Gene3D" id="3.40.390.10">
    <property type="entry name" value="Collagenase (Catalytic Domain)"/>
    <property type="match status" value="1"/>
</dbReference>
<feature type="binding site" evidence="10">
    <location>
        <position position="169"/>
    </location>
    <ligand>
        <name>Ca(2+)</name>
        <dbReference type="ChEBI" id="CHEBI:29108"/>
        <label>2</label>
    </ligand>
</feature>
<evidence type="ECO:0000256" key="3">
    <source>
        <dbReference type="ARBA" id="ARBA00022723"/>
    </source>
</evidence>
<evidence type="ECO:0000256" key="10">
    <source>
        <dbReference type="PIRSR" id="PIRSR621190-2"/>
    </source>
</evidence>
<evidence type="ECO:0000313" key="15">
    <source>
        <dbReference type="Ensembl" id="ENSEBUP00000024627.1"/>
    </source>
</evidence>
<keyword evidence="12" id="KW-0812">Transmembrane</keyword>
<name>A0A8C4R3I3_EPTBU</name>
<dbReference type="InterPro" id="IPR036365">
    <property type="entry name" value="PGBD-like_sf"/>
</dbReference>
<keyword evidence="12" id="KW-0472">Membrane</keyword>
<dbReference type="InterPro" id="IPR021158">
    <property type="entry name" value="Pept_M10A_Zn_BS"/>
</dbReference>
<organism evidence="15 16">
    <name type="scientific">Eptatretus burgeri</name>
    <name type="common">Inshore hagfish</name>
    <dbReference type="NCBI Taxonomy" id="7764"/>
    <lineage>
        <taxon>Eukaryota</taxon>
        <taxon>Metazoa</taxon>
        <taxon>Chordata</taxon>
        <taxon>Craniata</taxon>
        <taxon>Vertebrata</taxon>
        <taxon>Cyclostomata</taxon>
        <taxon>Myxini</taxon>
        <taxon>Myxiniformes</taxon>
        <taxon>Myxinidae</taxon>
        <taxon>Eptatretinae</taxon>
        <taxon>Eptatretus</taxon>
    </lineage>
</organism>
<dbReference type="InterPro" id="IPR024079">
    <property type="entry name" value="MetalloPept_cat_dom_sf"/>
</dbReference>
<evidence type="ECO:0000256" key="5">
    <source>
        <dbReference type="ARBA" id="ARBA00022801"/>
    </source>
</evidence>
<dbReference type="AlphaFoldDB" id="A0A8C4R3I3"/>
<dbReference type="GO" id="GO:0008270">
    <property type="term" value="F:zinc ion binding"/>
    <property type="evidence" value="ECO:0007669"/>
    <property type="project" value="InterPro"/>
</dbReference>
<feature type="binding site" evidence="10">
    <location>
        <position position="171"/>
    </location>
    <ligand>
        <name>Zn(2+)</name>
        <dbReference type="ChEBI" id="CHEBI:29105"/>
        <label>1</label>
    </ligand>
</feature>
<dbReference type="GO" id="GO:0030574">
    <property type="term" value="P:collagen catabolic process"/>
    <property type="evidence" value="ECO:0007669"/>
    <property type="project" value="TreeGrafter"/>
</dbReference>
<evidence type="ECO:0000259" key="14">
    <source>
        <dbReference type="SMART" id="SM00235"/>
    </source>
</evidence>
<dbReference type="InterPro" id="IPR006026">
    <property type="entry name" value="Peptidase_Metallo"/>
</dbReference>
<dbReference type="PROSITE" id="PS00546">
    <property type="entry name" value="CYSTEINE_SWITCH"/>
    <property type="match status" value="1"/>
</dbReference>
<reference evidence="15" key="1">
    <citation type="submission" date="2025-08" db="UniProtKB">
        <authorList>
            <consortium name="Ensembl"/>
        </authorList>
    </citation>
    <scope>IDENTIFICATION</scope>
</reference>
<feature type="binding site" evidence="10">
    <location>
        <position position="145"/>
    </location>
    <ligand>
        <name>Zn(2+)</name>
        <dbReference type="ChEBI" id="CHEBI:29105"/>
        <label>1</label>
    </ligand>
</feature>
<feature type="signal peptide" evidence="13">
    <location>
        <begin position="1"/>
        <end position="18"/>
    </location>
</feature>
<evidence type="ECO:0000256" key="8">
    <source>
        <dbReference type="ARBA" id="ARBA00023145"/>
    </source>
</evidence>
<feature type="binding site" description="in inhibited form" evidence="10">
    <location>
        <position position="71"/>
    </location>
    <ligand>
        <name>Zn(2+)</name>
        <dbReference type="ChEBI" id="CHEBI:29105"/>
        <label>2</label>
        <note>catalytic</note>
    </ligand>
</feature>
<dbReference type="PANTHER" id="PTHR10201:SF291">
    <property type="entry name" value="MATRIX METALLOPROTEINASE 1, ISOFORM C-RELATED"/>
    <property type="match status" value="1"/>
</dbReference>
<dbReference type="SMART" id="SM00235">
    <property type="entry name" value="ZnMc"/>
    <property type="match status" value="1"/>
</dbReference>
<evidence type="ECO:0000256" key="2">
    <source>
        <dbReference type="ARBA" id="ARBA00022670"/>
    </source>
</evidence>
<evidence type="ECO:0000256" key="11">
    <source>
        <dbReference type="PIRSR" id="PIRSR621190-5"/>
    </source>
</evidence>
<comment type="cofactor">
    <cofactor evidence="10">
        <name>Ca(2+)</name>
        <dbReference type="ChEBI" id="CHEBI:29108"/>
    </cofactor>
    <text evidence="10">Can bind about 5 Ca(2+) ions per subunit.</text>
</comment>
<dbReference type="CDD" id="cd04278">
    <property type="entry name" value="ZnMc_MMP"/>
    <property type="match status" value="1"/>
</dbReference>
<keyword evidence="16" id="KW-1185">Reference proteome</keyword>
<keyword evidence="12" id="KW-1133">Transmembrane helix</keyword>
<feature type="binding site" evidence="10">
    <location>
        <position position="174"/>
    </location>
    <ligand>
        <name>Ca(2+)</name>
        <dbReference type="ChEBI" id="CHEBI:29108"/>
        <label>1</label>
    </ligand>
</feature>
<sequence>LTAGRSVVFLSSTISSLAFPHPCSVCATLYGQKYVDTPYNYALSKMQAFYGLPETGKVDTSVLDLVRAPRCGFPDVKAFSTFVNEPRWDRYDLTYSSIYINYEMVEAAIAKAFKVWADATAFKFTKVEDDEADIIIYFVKGAHGDNSPFFPNSNTMAHAYPPGEDIGGDIHFNDGFIWANGNIPVVAAHEIGHSLGLGHSHKMAALMYPTYTFDKKEPVLMQDDLDGIKSLYGETDVQGHFVVVHCACCLFVFFSAFIWC</sequence>
<dbReference type="GO" id="GO:0031012">
    <property type="term" value="C:extracellular matrix"/>
    <property type="evidence" value="ECO:0007669"/>
    <property type="project" value="InterPro"/>
</dbReference>
<evidence type="ECO:0000256" key="4">
    <source>
        <dbReference type="ARBA" id="ARBA00022729"/>
    </source>
</evidence>
<feature type="binding site" evidence="10">
    <location>
        <position position="189"/>
    </location>
    <ligand>
        <name>Zn(2+)</name>
        <dbReference type="ChEBI" id="CHEBI:29105"/>
        <label>2</label>
        <note>catalytic</note>
    </ligand>
</feature>
<dbReference type="SUPFAM" id="SSF47090">
    <property type="entry name" value="PGBD-like"/>
    <property type="match status" value="1"/>
</dbReference>
<dbReference type="Proteomes" id="UP000694388">
    <property type="component" value="Unplaced"/>
</dbReference>
<dbReference type="GO" id="GO:0030198">
    <property type="term" value="P:extracellular matrix organization"/>
    <property type="evidence" value="ECO:0007669"/>
    <property type="project" value="TreeGrafter"/>
</dbReference>
<feature type="binding site" evidence="10">
    <location>
        <position position="167"/>
    </location>
    <ligand>
        <name>Ca(2+)</name>
        <dbReference type="ChEBI" id="CHEBI:29108"/>
        <label>2</label>
    </ligand>
</feature>
<dbReference type="PRINTS" id="PR00138">
    <property type="entry name" value="MATRIXIN"/>
</dbReference>
<dbReference type="PANTHER" id="PTHR10201">
    <property type="entry name" value="MATRIX METALLOPROTEINASE"/>
    <property type="match status" value="1"/>
</dbReference>
<proteinExistence type="inferred from homology"/>
<evidence type="ECO:0000256" key="12">
    <source>
        <dbReference type="SAM" id="Phobius"/>
    </source>
</evidence>
<dbReference type="InterPro" id="IPR021190">
    <property type="entry name" value="Pept_M10A"/>
</dbReference>
<feature type="binding site" evidence="10">
    <location>
        <position position="158"/>
    </location>
    <ligand>
        <name>Zn(2+)</name>
        <dbReference type="ChEBI" id="CHEBI:29105"/>
        <label>1</label>
    </ligand>
</feature>
<accession>A0A8C4R3I3</accession>
<keyword evidence="5" id="KW-0378">Hydrolase</keyword>
<evidence type="ECO:0000313" key="16">
    <source>
        <dbReference type="Proteomes" id="UP000694388"/>
    </source>
</evidence>
<feature type="active site" evidence="9">
    <location>
        <position position="190"/>
    </location>
</feature>
<dbReference type="InterPro" id="IPR033739">
    <property type="entry name" value="M10A_MMP"/>
</dbReference>
<feature type="binding site" evidence="10">
    <location>
        <position position="143"/>
    </location>
    <ligand>
        <name>Zn(2+)</name>
        <dbReference type="ChEBI" id="CHEBI:29105"/>
        <label>1</label>
    </ligand>
</feature>
<feature type="binding site" evidence="10">
    <location>
        <position position="207"/>
    </location>
    <ligand>
        <name>Zn(2+)</name>
        <dbReference type="ChEBI" id="CHEBI:29105"/>
        <label>2</label>
        <note>catalytic</note>
    </ligand>
</feature>
<dbReference type="SUPFAM" id="SSF55486">
    <property type="entry name" value="Metalloproteases ('zincins'), catalytic domain"/>
    <property type="match status" value="1"/>
</dbReference>
<evidence type="ECO:0000256" key="9">
    <source>
        <dbReference type="PIRSR" id="PIRSR621190-1"/>
    </source>
</evidence>